<dbReference type="PANTHER" id="PTHR43016">
    <property type="entry name" value="PRESEQUENCE PROTEASE"/>
    <property type="match status" value="1"/>
</dbReference>
<evidence type="ECO:0000259" key="1">
    <source>
        <dbReference type="SMART" id="SM01264"/>
    </source>
</evidence>
<dbReference type="InterPro" id="IPR007863">
    <property type="entry name" value="Peptidase_M16_C"/>
</dbReference>
<proteinExistence type="predicted"/>
<dbReference type="EMBL" id="FOEN01000017">
    <property type="protein sequence ID" value="SEQ52860.1"/>
    <property type="molecule type" value="Genomic_DNA"/>
</dbReference>
<dbReference type="Pfam" id="PF05193">
    <property type="entry name" value="Peptidase_M16_C"/>
    <property type="match status" value="1"/>
</dbReference>
<dbReference type="RefSeq" id="WP_092572688.1">
    <property type="nucleotide sequence ID" value="NZ_FOEN01000017.1"/>
</dbReference>
<dbReference type="GO" id="GO:0016485">
    <property type="term" value="P:protein processing"/>
    <property type="evidence" value="ECO:0007669"/>
    <property type="project" value="TreeGrafter"/>
</dbReference>
<dbReference type="InterPro" id="IPR011249">
    <property type="entry name" value="Metalloenz_LuxS/M16"/>
</dbReference>
<sequence>MSFRKIEEHALPDIQSLAILYEHEVTGAKVLYLKNDDQNKAFTIGFKTPPSSDNGITHIIEHSVLNGSEKFPSKEPFVELIKGSLNTFVNAMTFADKTIYPVASTNDQDFKNLMSVYLDAVFKPKLRENPQILAQEGWHYHLEHAEDDLTYKGVVYNEMKGANASPERQLYKQISAHLLKDSLYQWDSGGDPSAITSLNQADFVAFHKQYYQPSNSYTVLYGDLDIDWALASLAEYFDQYSKEETVVGLTVVPQGEKIKEPIRSTYSLAEGDNPRDKDYLAMSWYVASPDEVLDGYGLTVLADILFGNNEAPLKKALLEANIGGDVLAEYDEMGFPRLFNIIVKYSQAEQMDRFRELVETKLSQLVEDGIDPQLIKASLNKINFQLKEMAISESNPRGVIYAMAAYLSWLYNEKPYGLLEFSKYLTKLEHLAEQKYFEKLIQYKLLANPQKIELVLSGEAGKNDRLEAQKLKQLQEYKASLSTEEITSLVDQTQSLLARQEQADSKEDLAKIPRLSKADLETETEDLPLVIEDLWADEDSTSANLFYFSEQFTSGIDYLDLYLDISDIPMEDYSSLKLLASLLGKLPTRQLTAAELLTQIDLNTGGISAAIQIFEDLDRTIKPYFVLSGKALRASFAKLVALMKEIMLESQVDREKEILQRVQKLISNFEQRINFSANALASQRAIGQLSAKTKLAEQVTGIDYFNYLKATRTQLQNGQGQQVIKQLQTMLAKLLKRSRANALYIGDADRAQAVKEQVADLFLVFADQPMGTRQNYPTGKRQDEAFVTSQDVNYVAQASLAQPELQHSGQIEVLSTLLRFDYLWNNIRVKGGAYGASYSFRVLGEMFFSSYRDPNIAKTLATFQGTSDYLAQLDLSDEELEKNIIGTMSEIERPLSASDKGLKAFVMHQVGRTTEDIVRLKEEIIQTNLADLRALAPEFAEVLADRAVVVIGNQTAIEQAKDQFQVIEKLY</sequence>
<feature type="domain" description="Peptidase M16C associated" evidence="1">
    <location>
        <begin position="456"/>
        <end position="711"/>
    </location>
</feature>
<dbReference type="Pfam" id="PF08367">
    <property type="entry name" value="M16C_assoc"/>
    <property type="match status" value="1"/>
</dbReference>
<dbReference type="SUPFAM" id="SSF63411">
    <property type="entry name" value="LuxS/MPP-like metallohydrolase"/>
    <property type="match status" value="4"/>
</dbReference>
<name>A0A1H9GS26_9LACT</name>
<evidence type="ECO:0000313" key="2">
    <source>
        <dbReference type="EMBL" id="SEQ52860.1"/>
    </source>
</evidence>
<dbReference type="InterPro" id="IPR055130">
    <property type="entry name" value="PreP_C"/>
</dbReference>
<dbReference type="Pfam" id="PF22516">
    <property type="entry name" value="PreP_C"/>
    <property type="match status" value="1"/>
</dbReference>
<dbReference type="Gene3D" id="3.30.830.10">
    <property type="entry name" value="Metalloenzyme, LuxS/M16 peptidase-like"/>
    <property type="match status" value="4"/>
</dbReference>
<accession>A0A1H9GS26</accession>
<protein>
    <submittedName>
        <fullName evidence="2">Hydrogenase-3 nickel incorporation protein HypA</fullName>
    </submittedName>
</protein>
<dbReference type="Proteomes" id="UP000198833">
    <property type="component" value="Unassembled WGS sequence"/>
</dbReference>
<dbReference type="AlphaFoldDB" id="A0A1H9GS26"/>
<dbReference type="Pfam" id="PF00675">
    <property type="entry name" value="Peptidase_M16"/>
    <property type="match status" value="1"/>
</dbReference>
<gene>
    <name evidence="2" type="ORF">SAMN04488558_1178</name>
</gene>
<dbReference type="OrthoDB" id="9762027at2"/>
<evidence type="ECO:0000313" key="3">
    <source>
        <dbReference type="Proteomes" id="UP000198833"/>
    </source>
</evidence>
<dbReference type="FunFam" id="3.30.830.10:FF:000034">
    <property type="entry name" value="presequence protease 1, chloroplastic/mitochondrial"/>
    <property type="match status" value="1"/>
</dbReference>
<dbReference type="GO" id="GO:0004222">
    <property type="term" value="F:metalloendopeptidase activity"/>
    <property type="evidence" value="ECO:0007669"/>
    <property type="project" value="TreeGrafter"/>
</dbReference>
<dbReference type="PANTHER" id="PTHR43016:SF13">
    <property type="entry name" value="PRESEQUENCE PROTEASE, MITOCHONDRIAL"/>
    <property type="match status" value="1"/>
</dbReference>
<keyword evidence="3" id="KW-1185">Reference proteome</keyword>
<dbReference type="InterPro" id="IPR011765">
    <property type="entry name" value="Pept_M16_N"/>
</dbReference>
<organism evidence="2 3">
    <name type="scientific">Ignavigranum ruoffiae</name>
    <dbReference type="NCBI Taxonomy" id="89093"/>
    <lineage>
        <taxon>Bacteria</taxon>
        <taxon>Bacillati</taxon>
        <taxon>Bacillota</taxon>
        <taxon>Bacilli</taxon>
        <taxon>Lactobacillales</taxon>
        <taxon>Aerococcaceae</taxon>
        <taxon>Ignavigranum</taxon>
    </lineage>
</organism>
<dbReference type="GO" id="GO:0046872">
    <property type="term" value="F:metal ion binding"/>
    <property type="evidence" value="ECO:0007669"/>
    <property type="project" value="InterPro"/>
</dbReference>
<dbReference type="InterPro" id="IPR013578">
    <property type="entry name" value="Peptidase_M16C_assoc"/>
</dbReference>
<reference evidence="2 3" key="1">
    <citation type="submission" date="2016-10" db="EMBL/GenBank/DDBJ databases">
        <authorList>
            <person name="de Groot N.N."/>
        </authorList>
    </citation>
    <scope>NUCLEOTIDE SEQUENCE [LARGE SCALE GENOMIC DNA]</scope>
    <source>
        <strain evidence="2 3">DSM 15695</strain>
    </source>
</reference>
<dbReference type="SMART" id="SM01264">
    <property type="entry name" value="M16C_associated"/>
    <property type="match status" value="1"/>
</dbReference>
<dbReference type="STRING" id="89093.SAMN04488558_1178"/>